<keyword evidence="3" id="KW-1185">Reference proteome</keyword>
<keyword evidence="1" id="KW-1133">Transmembrane helix</keyword>
<evidence type="ECO:0000313" key="2">
    <source>
        <dbReference type="EMBL" id="OYQ41547.1"/>
    </source>
</evidence>
<sequence>MNKNTSEKPESEEIDFSQIGNRITDSFSAFKATAFRAILFVKRKIIILTVLLFSGFGLGLFLDKTLTSYRHEIIVTPNFGSNDYLYSKIEQFNSKIIQKDTLSLTKSGFKDLHQTGKLTIEPIIDIYKFIKDNEQNFELIKLMAEDGDLEKIVTDKITSKNYPYHVLTFETANKVSEEGFVKPLISYLNDSNYFNQLKEAYRNNLAIKMKANDSIIGQIDSFLNTFKNSTASNSKSSSLVYYNENTQLNEIIKTKELLFAEQGSLRIDFINSDQIIKEIVVSTNLKNIKSINGKLKLVLPVLFVFFYLFIYFFMVFYRNESSKLK</sequence>
<organism evidence="2 3">
    <name type="scientific">Flavobacterium aurantiibacter</name>
    <dbReference type="NCBI Taxonomy" id="2023067"/>
    <lineage>
        <taxon>Bacteria</taxon>
        <taxon>Pseudomonadati</taxon>
        <taxon>Bacteroidota</taxon>
        <taxon>Flavobacteriia</taxon>
        <taxon>Flavobacteriales</taxon>
        <taxon>Flavobacteriaceae</taxon>
        <taxon>Flavobacterium</taxon>
    </lineage>
</organism>
<proteinExistence type="predicted"/>
<feature type="transmembrane region" description="Helical" evidence="1">
    <location>
        <begin position="45"/>
        <end position="62"/>
    </location>
</feature>
<dbReference type="Proteomes" id="UP000216035">
    <property type="component" value="Unassembled WGS sequence"/>
</dbReference>
<feature type="transmembrane region" description="Helical" evidence="1">
    <location>
        <begin position="297"/>
        <end position="317"/>
    </location>
</feature>
<evidence type="ECO:0000313" key="3">
    <source>
        <dbReference type="Proteomes" id="UP000216035"/>
    </source>
</evidence>
<reference evidence="2 3" key="1">
    <citation type="submission" date="2017-07" db="EMBL/GenBank/DDBJ databases">
        <title>Flavobacterium cyanobacteriorum sp. nov., isolated from cyanobacterial aggregates in a eutrophic lake.</title>
        <authorList>
            <person name="Cai H."/>
        </authorList>
    </citation>
    <scope>NUCLEOTIDE SEQUENCE [LARGE SCALE GENOMIC DNA]</scope>
    <source>
        <strain evidence="2 3">TH167</strain>
    </source>
</reference>
<comment type="caution">
    <text evidence="2">The sequence shown here is derived from an EMBL/GenBank/DDBJ whole genome shotgun (WGS) entry which is preliminary data.</text>
</comment>
<dbReference type="OrthoDB" id="1452530at2"/>
<evidence type="ECO:0000256" key="1">
    <source>
        <dbReference type="SAM" id="Phobius"/>
    </source>
</evidence>
<dbReference type="AlphaFoldDB" id="A0A255ZJ19"/>
<name>A0A255ZJ19_9FLAO</name>
<accession>A0A255ZJ19</accession>
<protein>
    <submittedName>
        <fullName evidence="2">Uncharacterized protein</fullName>
    </submittedName>
</protein>
<dbReference type="RefSeq" id="WP_094487158.1">
    <property type="nucleotide sequence ID" value="NZ_NOXX01000218.1"/>
</dbReference>
<keyword evidence="1" id="KW-0472">Membrane</keyword>
<gene>
    <name evidence="2" type="ORF">CHX27_12815</name>
</gene>
<dbReference type="EMBL" id="NOXX01000218">
    <property type="protein sequence ID" value="OYQ41547.1"/>
    <property type="molecule type" value="Genomic_DNA"/>
</dbReference>
<keyword evidence="1" id="KW-0812">Transmembrane</keyword>